<proteinExistence type="predicted"/>
<protein>
    <submittedName>
        <fullName evidence="1">Uncharacterized protein</fullName>
    </submittedName>
</protein>
<accession>A0A9K3E7K2</accession>
<name>A0A9K3E7K2_HELAN</name>
<reference evidence="1" key="1">
    <citation type="journal article" date="2017" name="Nature">
        <title>The sunflower genome provides insights into oil metabolism, flowering and Asterid evolution.</title>
        <authorList>
            <person name="Badouin H."/>
            <person name="Gouzy J."/>
            <person name="Grassa C.J."/>
            <person name="Murat F."/>
            <person name="Staton S.E."/>
            <person name="Cottret L."/>
            <person name="Lelandais-Briere C."/>
            <person name="Owens G.L."/>
            <person name="Carrere S."/>
            <person name="Mayjonade B."/>
            <person name="Legrand L."/>
            <person name="Gill N."/>
            <person name="Kane N.C."/>
            <person name="Bowers J.E."/>
            <person name="Hubner S."/>
            <person name="Bellec A."/>
            <person name="Berard A."/>
            <person name="Berges H."/>
            <person name="Blanchet N."/>
            <person name="Boniface M.C."/>
            <person name="Brunel D."/>
            <person name="Catrice O."/>
            <person name="Chaidir N."/>
            <person name="Claudel C."/>
            <person name="Donnadieu C."/>
            <person name="Faraut T."/>
            <person name="Fievet G."/>
            <person name="Helmstetter N."/>
            <person name="King M."/>
            <person name="Knapp S.J."/>
            <person name="Lai Z."/>
            <person name="Le Paslier M.C."/>
            <person name="Lippi Y."/>
            <person name="Lorenzon L."/>
            <person name="Mandel J.R."/>
            <person name="Marage G."/>
            <person name="Marchand G."/>
            <person name="Marquand E."/>
            <person name="Bret-Mestries E."/>
            <person name="Morien E."/>
            <person name="Nambeesan S."/>
            <person name="Nguyen T."/>
            <person name="Pegot-Espagnet P."/>
            <person name="Pouilly N."/>
            <person name="Raftis F."/>
            <person name="Sallet E."/>
            <person name="Schiex T."/>
            <person name="Thomas J."/>
            <person name="Vandecasteele C."/>
            <person name="Vares D."/>
            <person name="Vear F."/>
            <person name="Vautrin S."/>
            <person name="Crespi M."/>
            <person name="Mangin B."/>
            <person name="Burke J.M."/>
            <person name="Salse J."/>
            <person name="Munos S."/>
            <person name="Vincourt P."/>
            <person name="Rieseberg L.H."/>
            <person name="Langlade N.B."/>
        </authorList>
    </citation>
    <scope>NUCLEOTIDE SEQUENCE</scope>
    <source>
        <tissue evidence="1">Leaves</tissue>
    </source>
</reference>
<keyword evidence="2" id="KW-1185">Reference proteome</keyword>
<gene>
    <name evidence="1" type="ORF">HanXRQr2_Chr14g0624941</name>
</gene>
<evidence type="ECO:0000313" key="2">
    <source>
        <dbReference type="Proteomes" id="UP000215914"/>
    </source>
</evidence>
<dbReference type="AlphaFoldDB" id="A0A9K3E7K2"/>
<dbReference type="Gramene" id="mRNA:HanXRQr2_Chr14g0624941">
    <property type="protein sequence ID" value="CDS:HanXRQr2_Chr14g0624941.1"/>
    <property type="gene ID" value="HanXRQr2_Chr14g0624941"/>
</dbReference>
<reference evidence="1" key="2">
    <citation type="submission" date="2020-06" db="EMBL/GenBank/DDBJ databases">
        <title>Helianthus annuus Genome sequencing and assembly Release 2.</title>
        <authorList>
            <person name="Gouzy J."/>
            <person name="Langlade N."/>
            <person name="Munos S."/>
        </authorList>
    </citation>
    <scope>NUCLEOTIDE SEQUENCE</scope>
    <source>
        <tissue evidence="1">Leaves</tissue>
    </source>
</reference>
<evidence type="ECO:0000313" key="1">
    <source>
        <dbReference type="EMBL" id="KAF5767494.1"/>
    </source>
</evidence>
<dbReference type="Proteomes" id="UP000215914">
    <property type="component" value="Unassembled WGS sequence"/>
</dbReference>
<sequence length="117" mass="13535">MSYPVSCFDWISSVTKGLRLLFLEFSDPYVYTISSMVRCILTSFSTRDWIRVSTFWMTSLLNNGLSCLSNKVWKQPSNSLVDSINYVWINWSLVRRSVVTYMVSTSSPTGLTTRRHL</sequence>
<dbReference type="EMBL" id="MNCJ02000329">
    <property type="protein sequence ID" value="KAF5767494.1"/>
    <property type="molecule type" value="Genomic_DNA"/>
</dbReference>
<comment type="caution">
    <text evidence="1">The sequence shown here is derived from an EMBL/GenBank/DDBJ whole genome shotgun (WGS) entry which is preliminary data.</text>
</comment>
<organism evidence="1 2">
    <name type="scientific">Helianthus annuus</name>
    <name type="common">Common sunflower</name>
    <dbReference type="NCBI Taxonomy" id="4232"/>
    <lineage>
        <taxon>Eukaryota</taxon>
        <taxon>Viridiplantae</taxon>
        <taxon>Streptophyta</taxon>
        <taxon>Embryophyta</taxon>
        <taxon>Tracheophyta</taxon>
        <taxon>Spermatophyta</taxon>
        <taxon>Magnoliopsida</taxon>
        <taxon>eudicotyledons</taxon>
        <taxon>Gunneridae</taxon>
        <taxon>Pentapetalae</taxon>
        <taxon>asterids</taxon>
        <taxon>campanulids</taxon>
        <taxon>Asterales</taxon>
        <taxon>Asteraceae</taxon>
        <taxon>Asteroideae</taxon>
        <taxon>Heliantheae alliance</taxon>
        <taxon>Heliantheae</taxon>
        <taxon>Helianthus</taxon>
    </lineage>
</organism>